<evidence type="ECO:0000256" key="2">
    <source>
        <dbReference type="ARBA" id="ARBA00022840"/>
    </source>
</evidence>
<dbReference type="PANTHER" id="PTHR24220:SF685">
    <property type="entry name" value="ABC TRANSPORTER RELATED"/>
    <property type="match status" value="1"/>
</dbReference>
<evidence type="ECO:0000256" key="1">
    <source>
        <dbReference type="ARBA" id="ARBA00022741"/>
    </source>
</evidence>
<dbReference type="SMART" id="SM00382">
    <property type="entry name" value="AAA"/>
    <property type="match status" value="1"/>
</dbReference>
<organism evidence="4 5">
    <name type="scientific">Amycolatopsis nalaikhensis</name>
    <dbReference type="NCBI Taxonomy" id="715472"/>
    <lineage>
        <taxon>Bacteria</taxon>
        <taxon>Bacillati</taxon>
        <taxon>Actinomycetota</taxon>
        <taxon>Actinomycetes</taxon>
        <taxon>Pseudonocardiales</taxon>
        <taxon>Pseudonocardiaceae</taxon>
        <taxon>Amycolatopsis</taxon>
    </lineage>
</organism>
<feature type="domain" description="ABC transporter" evidence="3">
    <location>
        <begin position="7"/>
        <end position="226"/>
    </location>
</feature>
<protein>
    <submittedName>
        <fullName evidence="4">ATP-binding cassette domain-containing protein</fullName>
    </submittedName>
</protein>
<evidence type="ECO:0000259" key="3">
    <source>
        <dbReference type="PROSITE" id="PS50893"/>
    </source>
</evidence>
<name>A0ABY8XU09_9PSEU</name>
<dbReference type="GO" id="GO:0005524">
    <property type="term" value="F:ATP binding"/>
    <property type="evidence" value="ECO:0007669"/>
    <property type="project" value="UniProtKB-KW"/>
</dbReference>
<accession>A0ABY8XU09</accession>
<dbReference type="InterPro" id="IPR003593">
    <property type="entry name" value="AAA+_ATPase"/>
</dbReference>
<evidence type="ECO:0000313" key="4">
    <source>
        <dbReference type="EMBL" id="WIV59195.1"/>
    </source>
</evidence>
<proteinExistence type="predicted"/>
<dbReference type="PROSITE" id="PS00211">
    <property type="entry name" value="ABC_TRANSPORTER_1"/>
    <property type="match status" value="1"/>
</dbReference>
<dbReference type="PANTHER" id="PTHR24220">
    <property type="entry name" value="IMPORT ATP-BINDING PROTEIN"/>
    <property type="match status" value="1"/>
</dbReference>
<reference evidence="4 5" key="1">
    <citation type="submission" date="2023-06" db="EMBL/GenBank/DDBJ databases">
        <authorList>
            <person name="Oyuntsetseg B."/>
            <person name="Kim S.B."/>
        </authorList>
    </citation>
    <scope>NUCLEOTIDE SEQUENCE [LARGE SCALE GENOMIC DNA]</scope>
    <source>
        <strain evidence="4 5">2-2</strain>
    </source>
</reference>
<dbReference type="PROSITE" id="PS50893">
    <property type="entry name" value="ABC_TRANSPORTER_2"/>
    <property type="match status" value="1"/>
</dbReference>
<dbReference type="Gene3D" id="3.40.50.300">
    <property type="entry name" value="P-loop containing nucleotide triphosphate hydrolases"/>
    <property type="match status" value="1"/>
</dbReference>
<gene>
    <name evidence="4" type="ORF">QP939_11470</name>
</gene>
<keyword evidence="1" id="KW-0547">Nucleotide-binding</keyword>
<dbReference type="EMBL" id="CP127173">
    <property type="protein sequence ID" value="WIV59195.1"/>
    <property type="molecule type" value="Genomic_DNA"/>
</dbReference>
<dbReference type="InterPro" id="IPR017871">
    <property type="entry name" value="ABC_transporter-like_CS"/>
</dbReference>
<dbReference type="InterPro" id="IPR027417">
    <property type="entry name" value="P-loop_NTPase"/>
</dbReference>
<dbReference type="RefSeq" id="WP_285456687.1">
    <property type="nucleotide sequence ID" value="NZ_CP127173.1"/>
</dbReference>
<dbReference type="InterPro" id="IPR015854">
    <property type="entry name" value="ABC_transpr_LolD-like"/>
</dbReference>
<dbReference type="Pfam" id="PF00005">
    <property type="entry name" value="ABC_tran"/>
    <property type="match status" value="1"/>
</dbReference>
<dbReference type="Proteomes" id="UP001227101">
    <property type="component" value="Chromosome"/>
</dbReference>
<keyword evidence="2 4" id="KW-0067">ATP-binding</keyword>
<keyword evidence="5" id="KW-1185">Reference proteome</keyword>
<evidence type="ECO:0000313" key="5">
    <source>
        <dbReference type="Proteomes" id="UP001227101"/>
    </source>
</evidence>
<dbReference type="InterPro" id="IPR003439">
    <property type="entry name" value="ABC_transporter-like_ATP-bd"/>
</dbReference>
<dbReference type="SUPFAM" id="SSF52540">
    <property type="entry name" value="P-loop containing nucleoside triphosphate hydrolases"/>
    <property type="match status" value="1"/>
</dbReference>
<sequence length="226" mass="23425">MNPESLVVCDDVARTYGTGPAAVVAVHGSSCIVGSGARIAIAGPSGSGKSTLLHLMAGLERPTRGTVSWPALGSGDERAQDIGVVFQSPSLIPALDVSENTALPLVIAGVAEPDRAQRVAEALALLGIDQLAGKLPEEISGGQAQRVAVARVLAQRPRLLLADEPTGQLDRAAGQRLLDALLDATDHLAAALVVTTHDKAVIERLETRWTMHEGRLHTTIAPAVPS</sequence>